<evidence type="ECO:0000259" key="2">
    <source>
        <dbReference type="PROSITE" id="PS50940"/>
    </source>
</evidence>
<dbReference type="InParanoid" id="A0A6P6XLR2"/>
<dbReference type="AlphaFoldDB" id="A0A6P6XLR2"/>
<feature type="transmembrane region" description="Helical" evidence="1">
    <location>
        <begin position="6"/>
        <end position="23"/>
    </location>
</feature>
<accession>A0A6P6XLR2</accession>
<organism evidence="3 4">
    <name type="scientific">Dermatophagoides pteronyssinus</name>
    <name type="common">European house dust mite</name>
    <dbReference type="NCBI Taxonomy" id="6956"/>
    <lineage>
        <taxon>Eukaryota</taxon>
        <taxon>Metazoa</taxon>
        <taxon>Ecdysozoa</taxon>
        <taxon>Arthropoda</taxon>
        <taxon>Chelicerata</taxon>
        <taxon>Arachnida</taxon>
        <taxon>Acari</taxon>
        <taxon>Acariformes</taxon>
        <taxon>Sarcoptiformes</taxon>
        <taxon>Astigmata</taxon>
        <taxon>Psoroptidia</taxon>
        <taxon>Analgoidea</taxon>
        <taxon>Pyroglyphidae</taxon>
        <taxon>Dermatophagoidinae</taxon>
        <taxon>Dermatophagoides</taxon>
    </lineage>
</organism>
<feature type="domain" description="Chitin-binding type-2" evidence="2">
    <location>
        <begin position="104"/>
        <end position="167"/>
    </location>
</feature>
<dbReference type="InterPro" id="IPR036508">
    <property type="entry name" value="Chitin-bd_dom_sf"/>
</dbReference>
<dbReference type="SUPFAM" id="SSF57625">
    <property type="entry name" value="Invertebrate chitin-binding proteins"/>
    <property type="match status" value="2"/>
</dbReference>
<dbReference type="RefSeq" id="XP_027193698.1">
    <property type="nucleotide sequence ID" value="XM_027337897.1"/>
</dbReference>
<proteinExistence type="predicted"/>
<keyword evidence="1" id="KW-1133">Transmembrane helix</keyword>
<keyword evidence="3" id="KW-1185">Reference proteome</keyword>
<evidence type="ECO:0000256" key="1">
    <source>
        <dbReference type="SAM" id="Phobius"/>
    </source>
</evidence>
<dbReference type="OMA" id="EHCRKYW"/>
<evidence type="ECO:0000313" key="4">
    <source>
        <dbReference type="RefSeq" id="XP_027193698.1"/>
    </source>
</evidence>
<dbReference type="KEGG" id="dpte:113788446"/>
<sequence length="168" mass="20013">MIQQTSMMLIILMMMVILLPNLFESKCWQKNTKREANRDQYICRNQLFEPGQKIADPENCDCYYDCNYRQQPCYSCCPNGQVFSSKQNDCVLRSAFQCQNQPLRYRCEGRGLFRNTEHCRKYWDCRNSNVDDEPVEEACPDDYHWDDSKKICRKDSEIPLILRTCNDN</sequence>
<protein>
    <submittedName>
        <fullName evidence="4">Uncharacterized protein LOC113788446</fullName>
    </submittedName>
</protein>
<dbReference type="OrthoDB" id="6020543at2759"/>
<name>A0A6P6XLR2_DERPT</name>
<dbReference type="GO" id="GO:0005576">
    <property type="term" value="C:extracellular region"/>
    <property type="evidence" value="ECO:0007669"/>
    <property type="project" value="InterPro"/>
</dbReference>
<dbReference type="SMART" id="SM00494">
    <property type="entry name" value="ChtBD2"/>
    <property type="match status" value="2"/>
</dbReference>
<dbReference type="Proteomes" id="UP000515146">
    <property type="component" value="Unplaced"/>
</dbReference>
<evidence type="ECO:0000313" key="3">
    <source>
        <dbReference type="Proteomes" id="UP000515146"/>
    </source>
</evidence>
<reference evidence="4" key="1">
    <citation type="submission" date="2025-08" db="UniProtKB">
        <authorList>
            <consortium name="RefSeq"/>
        </authorList>
    </citation>
    <scope>IDENTIFICATION</scope>
    <source>
        <strain evidence="4">Airmid</strain>
    </source>
</reference>
<keyword evidence="1" id="KW-0472">Membrane</keyword>
<feature type="domain" description="Chitin-binding type-2" evidence="2">
    <location>
        <begin position="40"/>
        <end position="100"/>
    </location>
</feature>
<dbReference type="GO" id="GO:0008061">
    <property type="term" value="F:chitin binding"/>
    <property type="evidence" value="ECO:0007669"/>
    <property type="project" value="InterPro"/>
</dbReference>
<dbReference type="Pfam" id="PF01607">
    <property type="entry name" value="CBM_14"/>
    <property type="match status" value="1"/>
</dbReference>
<keyword evidence="1" id="KW-0812">Transmembrane</keyword>
<gene>
    <name evidence="4" type="primary">LOC113788446</name>
</gene>
<dbReference type="InterPro" id="IPR002557">
    <property type="entry name" value="Chitin-bd_dom"/>
</dbReference>
<dbReference type="Gene3D" id="2.170.140.10">
    <property type="entry name" value="Chitin binding domain"/>
    <property type="match status" value="1"/>
</dbReference>
<dbReference type="PROSITE" id="PS50940">
    <property type="entry name" value="CHIT_BIND_II"/>
    <property type="match status" value="2"/>
</dbReference>